<evidence type="ECO:0000313" key="2">
    <source>
        <dbReference type="EMBL" id="SDT42985.1"/>
    </source>
</evidence>
<dbReference type="PROSITE" id="PS50895">
    <property type="entry name" value="SURF1"/>
    <property type="match status" value="1"/>
</dbReference>
<dbReference type="Pfam" id="PF02104">
    <property type="entry name" value="SURF1"/>
    <property type="match status" value="1"/>
</dbReference>
<keyword evidence="1" id="KW-0812">Transmembrane</keyword>
<dbReference type="AlphaFoldDB" id="A0A1H2AAH3"/>
<keyword evidence="3" id="KW-1185">Reference proteome</keyword>
<dbReference type="Proteomes" id="UP000199092">
    <property type="component" value="Chromosome I"/>
</dbReference>
<dbReference type="OrthoDB" id="3266379at2"/>
<sequence length="242" mass="25001">MRLIRLRQALIVLVGLGVAAVMVVLGLWQLDVYHSQGRAEADRRAAEPAVEVGAVARAGQPVPDGYGRTVRFRGAYLADTQALVPVEDRPGSYRVVAALRLDNGDVLPVVRGVTDAPSAPPTPPGVQAATGLLLPSEEAPAGALPAGQISSVRLPTLAQTWPGPLVGGFVTLSAAESAAQGLQPAAVVLPEGSGRLRNGAYALQWWAFAAFAVGLAVRMARDQELGGVGVADLTPEEPARAT</sequence>
<comment type="caution">
    <text evidence="1">Lacks conserved residue(s) required for the propagation of feature annotation.</text>
</comment>
<comment type="subcellular location">
    <subcellularLocation>
        <location evidence="1">Cell membrane</location>
        <topology evidence="1">Multi-pass membrane protein</topology>
    </subcellularLocation>
</comment>
<keyword evidence="1" id="KW-1133">Transmembrane helix</keyword>
<protein>
    <recommendedName>
        <fullName evidence="1">SURF1-like protein</fullName>
    </recommendedName>
</protein>
<dbReference type="CDD" id="cd06662">
    <property type="entry name" value="SURF1"/>
    <property type="match status" value="1"/>
</dbReference>
<dbReference type="GO" id="GO:0005886">
    <property type="term" value="C:plasma membrane"/>
    <property type="evidence" value="ECO:0007669"/>
    <property type="project" value="UniProtKB-SubCell"/>
</dbReference>
<keyword evidence="1" id="KW-1003">Cell membrane</keyword>
<dbReference type="InterPro" id="IPR002994">
    <property type="entry name" value="Surf1/Shy1"/>
</dbReference>
<feature type="transmembrane region" description="Helical" evidence="1">
    <location>
        <begin position="9"/>
        <end position="28"/>
    </location>
</feature>
<gene>
    <name evidence="2" type="ORF">SAMN04488543_4344</name>
</gene>
<dbReference type="RefSeq" id="WP_091416167.1">
    <property type="nucleotide sequence ID" value="NZ_LT629749.1"/>
</dbReference>
<evidence type="ECO:0000313" key="3">
    <source>
        <dbReference type="Proteomes" id="UP000199092"/>
    </source>
</evidence>
<reference evidence="2 3" key="1">
    <citation type="submission" date="2016-10" db="EMBL/GenBank/DDBJ databases">
        <authorList>
            <person name="de Groot N.N."/>
        </authorList>
    </citation>
    <scope>NUCLEOTIDE SEQUENCE [LARGE SCALE GENOMIC DNA]</scope>
    <source>
        <strain evidence="2 3">DSM 21741</strain>
    </source>
</reference>
<proteinExistence type="inferred from homology"/>
<dbReference type="STRING" id="546871.SAMN04488543_4344"/>
<name>A0A1H2AAH3_9ACTN</name>
<comment type="similarity">
    <text evidence="1">Belongs to the SURF1 family.</text>
</comment>
<keyword evidence="1" id="KW-0472">Membrane</keyword>
<accession>A0A1H2AAH3</accession>
<organism evidence="2 3">
    <name type="scientific">Friedmanniella luteola</name>
    <dbReference type="NCBI Taxonomy" id="546871"/>
    <lineage>
        <taxon>Bacteria</taxon>
        <taxon>Bacillati</taxon>
        <taxon>Actinomycetota</taxon>
        <taxon>Actinomycetes</taxon>
        <taxon>Propionibacteriales</taxon>
        <taxon>Nocardioidaceae</taxon>
        <taxon>Friedmanniella</taxon>
    </lineage>
</organism>
<dbReference type="EMBL" id="LT629749">
    <property type="protein sequence ID" value="SDT42985.1"/>
    <property type="molecule type" value="Genomic_DNA"/>
</dbReference>
<evidence type="ECO:0000256" key="1">
    <source>
        <dbReference type="RuleBase" id="RU363076"/>
    </source>
</evidence>